<reference evidence="3 4" key="1">
    <citation type="journal article" date="2018" name="Nat. Biotechnol.">
        <title>A standardized bacterial taxonomy based on genome phylogeny substantially revises the tree of life.</title>
        <authorList>
            <person name="Parks D.H."/>
            <person name="Chuvochina M."/>
            <person name="Waite D.W."/>
            <person name="Rinke C."/>
            <person name="Skarshewski A."/>
            <person name="Chaumeil P.A."/>
            <person name="Hugenholtz P."/>
        </authorList>
    </citation>
    <scope>NUCLEOTIDE SEQUENCE [LARGE SCALE GENOMIC DNA]</scope>
    <source>
        <strain evidence="3">UBA9375</strain>
    </source>
</reference>
<dbReference type="PANTHER" id="PTHR30093">
    <property type="entry name" value="GENERAL SECRETION PATHWAY PROTEIN G"/>
    <property type="match status" value="1"/>
</dbReference>
<dbReference type="PANTHER" id="PTHR30093:SF2">
    <property type="entry name" value="TYPE II SECRETION SYSTEM PROTEIN H"/>
    <property type="match status" value="1"/>
</dbReference>
<dbReference type="EMBL" id="DQAY01000045">
    <property type="protein sequence ID" value="HCO22779.1"/>
    <property type="molecule type" value="Genomic_DNA"/>
</dbReference>
<feature type="signal peptide" evidence="1">
    <location>
        <begin position="1"/>
        <end position="22"/>
    </location>
</feature>
<dbReference type="AlphaFoldDB" id="A0A3D3R1Z4"/>
<gene>
    <name evidence="3" type="ORF">DIT97_06870</name>
</gene>
<dbReference type="Proteomes" id="UP000263642">
    <property type="component" value="Unassembled WGS sequence"/>
</dbReference>
<evidence type="ECO:0000313" key="4">
    <source>
        <dbReference type="Proteomes" id="UP000263642"/>
    </source>
</evidence>
<comment type="caution">
    <text evidence="3">The sequence shown here is derived from an EMBL/GenBank/DDBJ whole genome shotgun (WGS) entry which is preliminary data.</text>
</comment>
<evidence type="ECO:0000313" key="3">
    <source>
        <dbReference type="EMBL" id="HCO22779.1"/>
    </source>
</evidence>
<accession>A0A3D3R1Z4</accession>
<proteinExistence type="predicted"/>
<feature type="chain" id="PRO_5017762906" description="DUF1559 domain-containing protein" evidence="1">
    <location>
        <begin position="23"/>
        <end position="266"/>
    </location>
</feature>
<dbReference type="InterPro" id="IPR011453">
    <property type="entry name" value="DUF1559"/>
</dbReference>
<sequence length="266" mass="29685">MQKAIRGLMLLGITAFAISLLAADQTEKTTFQEPETYEAVRRLAQKTAGYKNLQKIGLAMHNYHDLFGQFPSAVVYASDGKTQHSWRVELLPLLRELVDGAAPFRLKYMDRELYNAAIKECGYDINQPWDSPVNLTVLKTMPPVYHHPSDKPDSTESAYYAVVGKGTAFAPGEVISYTDIKEWPASTLMLAESRSKSPWTKPVDIAYSEDATVPRFGGFTAHGYLVLSCDGGVHFISDSVSPENLRSFISRDQSDTFEIPGVPYRY</sequence>
<dbReference type="RefSeq" id="WP_154930330.1">
    <property type="nucleotide sequence ID" value="NZ_CP036341.1"/>
</dbReference>
<evidence type="ECO:0000259" key="2">
    <source>
        <dbReference type="Pfam" id="PF07596"/>
    </source>
</evidence>
<feature type="domain" description="DUF1559" evidence="2">
    <location>
        <begin position="50"/>
        <end position="95"/>
    </location>
</feature>
<dbReference type="Pfam" id="PF07596">
    <property type="entry name" value="SBP_bac_10"/>
    <property type="match status" value="1"/>
</dbReference>
<name>A0A3D3R1Z4_9PLAN</name>
<evidence type="ECO:0000256" key="1">
    <source>
        <dbReference type="SAM" id="SignalP"/>
    </source>
</evidence>
<organism evidence="3 4">
    <name type="scientific">Gimesia maris</name>
    <dbReference type="NCBI Taxonomy" id="122"/>
    <lineage>
        <taxon>Bacteria</taxon>
        <taxon>Pseudomonadati</taxon>
        <taxon>Planctomycetota</taxon>
        <taxon>Planctomycetia</taxon>
        <taxon>Planctomycetales</taxon>
        <taxon>Planctomycetaceae</taxon>
        <taxon>Gimesia</taxon>
    </lineage>
</organism>
<keyword evidence="1" id="KW-0732">Signal</keyword>
<protein>
    <recommendedName>
        <fullName evidence="2">DUF1559 domain-containing protein</fullName>
    </recommendedName>
</protein>